<accession>A0A5C6TV19</accession>
<comment type="caution">
    <text evidence="1">The sequence shown here is derived from an EMBL/GenBank/DDBJ whole genome shotgun (WGS) entry which is preliminary data.</text>
</comment>
<dbReference type="OrthoDB" id="256574at2"/>
<dbReference type="GO" id="GO:0034194">
    <property type="term" value="P:D-galactonate catabolic process"/>
    <property type="evidence" value="ECO:0007669"/>
    <property type="project" value="InterPro"/>
</dbReference>
<gene>
    <name evidence="1" type="ORF">FRZ32_11280</name>
</gene>
<keyword evidence="1" id="KW-0808">Transferase</keyword>
<dbReference type="Proteomes" id="UP000321249">
    <property type="component" value="Unassembled WGS sequence"/>
</dbReference>
<organism evidence="1 2">
    <name type="scientific">Allosphingosinicella ginsenosidimutans</name>
    <dbReference type="NCBI Taxonomy" id="1176539"/>
    <lineage>
        <taxon>Bacteria</taxon>
        <taxon>Pseudomonadati</taxon>
        <taxon>Pseudomonadota</taxon>
        <taxon>Alphaproteobacteria</taxon>
        <taxon>Sphingomonadales</taxon>
        <taxon>Sphingomonadaceae</taxon>
        <taxon>Allosphingosinicella</taxon>
    </lineage>
</organism>
<reference evidence="1 2" key="1">
    <citation type="journal article" date="2015" name="J. Microbiol.">
        <title>Sphingosinicella ginsenosidimutans sp. nov., with ginsenoside converting activity.</title>
        <authorList>
            <person name="Kim J.K."/>
            <person name="Kang M.S."/>
            <person name="Park S.C."/>
            <person name="Kim K.M."/>
            <person name="Choi K."/>
            <person name="Yoon M.H."/>
            <person name="Im W.T."/>
        </authorList>
    </citation>
    <scope>NUCLEOTIDE SEQUENCE [LARGE SCALE GENOMIC DNA]</scope>
    <source>
        <strain evidence="1 2">BS-11</strain>
    </source>
</reference>
<dbReference type="Gene3D" id="3.30.420.310">
    <property type="entry name" value="2-keto-3-deoxy-galactonokinase, C-terminal domain"/>
    <property type="match status" value="1"/>
</dbReference>
<dbReference type="Gene3D" id="3.30.420.300">
    <property type="entry name" value="2-keto-3-deoxy-galactonokinase, substrate binding domain"/>
    <property type="match status" value="1"/>
</dbReference>
<keyword evidence="2" id="KW-1185">Reference proteome</keyword>
<name>A0A5C6TV19_9SPHN</name>
<evidence type="ECO:0000313" key="2">
    <source>
        <dbReference type="Proteomes" id="UP000321249"/>
    </source>
</evidence>
<evidence type="ECO:0000313" key="1">
    <source>
        <dbReference type="EMBL" id="TXC64187.1"/>
    </source>
</evidence>
<proteinExistence type="predicted"/>
<dbReference type="AlphaFoldDB" id="A0A5C6TV19"/>
<sequence length="293" mass="30933">MTWRDGYIAVDWGTTNRRAYLVAADGRVEDRLSDRRGLLSTPPDAFAREAAAMRERFGDRPMLLAGMVGSNRGWREAPYADAPAGAAELAASILWIEPGRTGIVPGVAQRGPGDADVMRGEEVQVIGAVAAGSIPADALMCHPGTHTKWILVDQGRIGRFRTMMTGEMFGLLKTHSILSEQMRGEVVDDASFRRGVGDGLGEASLLSRLFGIRARHVLGEDRDDAAGYASGLLIGSDVRAGLALHRGGPIALVGDPGLCALYGAALAVAGRETIVVDGAAAFLAGIRVLTEML</sequence>
<dbReference type="RefSeq" id="WP_147043593.1">
    <property type="nucleotide sequence ID" value="NZ_BAABIR010000001.1"/>
</dbReference>
<dbReference type="EMBL" id="VOQQ01000001">
    <property type="protein sequence ID" value="TXC64187.1"/>
    <property type="molecule type" value="Genomic_DNA"/>
</dbReference>
<dbReference type="CDD" id="cd24012">
    <property type="entry name" value="ASKHA_NBD_KDGal-kinase"/>
    <property type="match status" value="1"/>
</dbReference>
<dbReference type="InterPro" id="IPR007729">
    <property type="entry name" value="DGOK"/>
</dbReference>
<keyword evidence="1" id="KW-0418">Kinase</keyword>
<protein>
    <submittedName>
        <fullName evidence="1">2-dehydro-3-deoxygalactonokinase</fullName>
    </submittedName>
</protein>
<dbReference type="InterPro" id="IPR042258">
    <property type="entry name" value="DGOK_N"/>
</dbReference>
<dbReference type="GO" id="GO:0008671">
    <property type="term" value="F:2-dehydro-3-deoxygalactonokinase activity"/>
    <property type="evidence" value="ECO:0007669"/>
    <property type="project" value="InterPro"/>
</dbReference>
<dbReference type="Pfam" id="PF05035">
    <property type="entry name" value="DGOK"/>
    <property type="match status" value="1"/>
</dbReference>
<dbReference type="InterPro" id="IPR042257">
    <property type="entry name" value="DGOK_C"/>
</dbReference>